<evidence type="ECO:0000313" key="1">
    <source>
        <dbReference type="EMBL" id="KAF0323068.1"/>
    </source>
</evidence>
<reference evidence="1 2" key="1">
    <citation type="submission" date="2019-12" db="EMBL/GenBank/DDBJ databases">
        <title>A genome sequence resource for the geographically widespread anthracnose pathogen Colletotrichum asianum.</title>
        <authorList>
            <person name="Meng Y."/>
        </authorList>
    </citation>
    <scope>NUCLEOTIDE SEQUENCE [LARGE SCALE GENOMIC DNA]</scope>
    <source>
        <strain evidence="1 2">ICMP 18580</strain>
    </source>
</reference>
<proteinExistence type="predicted"/>
<dbReference type="InterPro" id="IPR045992">
    <property type="entry name" value="DUF5948"/>
</dbReference>
<evidence type="ECO:0000313" key="2">
    <source>
        <dbReference type="Proteomes" id="UP000434172"/>
    </source>
</evidence>
<keyword evidence="2" id="KW-1185">Reference proteome</keyword>
<protein>
    <submittedName>
        <fullName evidence="1">Uncharacterized protein</fullName>
    </submittedName>
</protein>
<name>A0A8H3W831_9PEZI</name>
<dbReference type="OrthoDB" id="4971722at2759"/>
<dbReference type="Pfam" id="PF19373">
    <property type="entry name" value="DUF5948"/>
    <property type="match status" value="1"/>
</dbReference>
<comment type="caution">
    <text evidence="1">The sequence shown here is derived from an EMBL/GenBank/DDBJ whole genome shotgun (WGS) entry which is preliminary data.</text>
</comment>
<gene>
    <name evidence="1" type="ORF">GQ607_009612</name>
</gene>
<accession>A0A8H3W831</accession>
<dbReference type="AlphaFoldDB" id="A0A8H3W831"/>
<dbReference type="EMBL" id="WOWK01000055">
    <property type="protein sequence ID" value="KAF0323068.1"/>
    <property type="molecule type" value="Genomic_DNA"/>
</dbReference>
<dbReference type="Proteomes" id="UP000434172">
    <property type="component" value="Unassembled WGS sequence"/>
</dbReference>
<organism evidence="1 2">
    <name type="scientific">Colletotrichum asianum</name>
    <dbReference type="NCBI Taxonomy" id="702518"/>
    <lineage>
        <taxon>Eukaryota</taxon>
        <taxon>Fungi</taxon>
        <taxon>Dikarya</taxon>
        <taxon>Ascomycota</taxon>
        <taxon>Pezizomycotina</taxon>
        <taxon>Sordariomycetes</taxon>
        <taxon>Hypocreomycetidae</taxon>
        <taxon>Glomerellales</taxon>
        <taxon>Glomerellaceae</taxon>
        <taxon>Colletotrichum</taxon>
        <taxon>Colletotrichum gloeosporioides species complex</taxon>
    </lineage>
</organism>
<sequence length="95" mass="9979">MLVATISGAFAGKNCKCQDPSGKGPQWNDLTKQCCNGDVNAGCFFAPNFPGPNNQCTGVGNCLNSGAFNDCCKSRSAYPRKTKRAAASEFKNYGG</sequence>